<proteinExistence type="predicted"/>
<protein>
    <submittedName>
        <fullName evidence="2">Uncharacterized protein</fullName>
    </submittedName>
</protein>
<accession>A0ABS9YXG2</accession>
<reference evidence="2" key="1">
    <citation type="journal article" date="2022" name="ISME J.">
        <title>Identification of active gaseous-alkane degraders at natural gas seeps.</title>
        <authorList>
            <person name="Farhan Ul Haque M."/>
            <person name="Hernandez M."/>
            <person name="Crombie A.T."/>
            <person name="Murrell J.C."/>
        </authorList>
    </citation>
    <scope>NUCLEOTIDE SEQUENCE</scope>
    <source>
        <strain evidence="2">ANDR5</strain>
    </source>
</reference>
<organism evidence="2 3">
    <name type="scientific">Candidatus Mycolicibacterium alkanivorans</name>
    <dbReference type="NCBI Taxonomy" id="2954114"/>
    <lineage>
        <taxon>Bacteria</taxon>
        <taxon>Bacillati</taxon>
        <taxon>Actinomycetota</taxon>
        <taxon>Actinomycetes</taxon>
        <taxon>Mycobacteriales</taxon>
        <taxon>Mycobacteriaceae</taxon>
        <taxon>Mycolicibacterium</taxon>
    </lineage>
</organism>
<keyword evidence="3" id="KW-1185">Reference proteome</keyword>
<comment type="caution">
    <text evidence="2">The sequence shown here is derived from an EMBL/GenBank/DDBJ whole genome shotgun (WGS) entry which is preliminary data.</text>
</comment>
<evidence type="ECO:0000313" key="3">
    <source>
        <dbReference type="Proteomes" id="UP001139068"/>
    </source>
</evidence>
<evidence type="ECO:0000313" key="2">
    <source>
        <dbReference type="EMBL" id="MCI4675936.1"/>
    </source>
</evidence>
<evidence type="ECO:0000256" key="1">
    <source>
        <dbReference type="SAM" id="MobiDB-lite"/>
    </source>
</evidence>
<gene>
    <name evidence="2" type="ORF">K9U37_14070</name>
</gene>
<dbReference type="RefSeq" id="WP_243072190.1">
    <property type="nucleotide sequence ID" value="NZ_JAIVFL010000001.1"/>
</dbReference>
<sequence>MRPILEECRRLDPRRGDQSREFTLWVREAVQLGQLKPGLDVNTLFTNEYNPYANGTYPPGADEGGKNT</sequence>
<dbReference type="EMBL" id="JAIVFL010000001">
    <property type="protein sequence ID" value="MCI4675936.1"/>
    <property type="molecule type" value="Genomic_DNA"/>
</dbReference>
<name>A0ABS9YXG2_9MYCO</name>
<dbReference type="Proteomes" id="UP001139068">
    <property type="component" value="Unassembled WGS sequence"/>
</dbReference>
<feature type="region of interest" description="Disordered" evidence="1">
    <location>
        <begin position="49"/>
        <end position="68"/>
    </location>
</feature>